<dbReference type="Pfam" id="PF01734">
    <property type="entry name" value="Patatin"/>
    <property type="match status" value="1"/>
</dbReference>
<evidence type="ECO:0000259" key="2">
    <source>
        <dbReference type="Pfam" id="PF01734"/>
    </source>
</evidence>
<dbReference type="PANTHER" id="PTHR12406:SF7">
    <property type="entry name" value="PATATIN-LIKE PHOSPHOLIPASE DOMAIN-CONTAINING PROTEIN 4"/>
    <property type="match status" value="1"/>
</dbReference>
<dbReference type="PANTHER" id="PTHR12406">
    <property type="entry name" value="CALCIUM-INDEPENDENT PHOSPHOLIPASE A2 IPLA2 -RELATED"/>
    <property type="match status" value="1"/>
</dbReference>
<dbReference type="GO" id="GO:0005811">
    <property type="term" value="C:lipid droplet"/>
    <property type="evidence" value="ECO:0007669"/>
    <property type="project" value="TreeGrafter"/>
</dbReference>
<evidence type="ECO:0000256" key="1">
    <source>
        <dbReference type="ARBA" id="ARBA00023098"/>
    </source>
</evidence>
<dbReference type="SUPFAM" id="SSF52151">
    <property type="entry name" value="FabD/lysophospholipase-like"/>
    <property type="match status" value="1"/>
</dbReference>
<dbReference type="EMBL" id="MN739498">
    <property type="protein sequence ID" value="QHT08551.1"/>
    <property type="molecule type" value="Genomic_DNA"/>
</dbReference>
<dbReference type="GO" id="GO:0016020">
    <property type="term" value="C:membrane"/>
    <property type="evidence" value="ECO:0007669"/>
    <property type="project" value="TreeGrafter"/>
</dbReference>
<organism evidence="3">
    <name type="scientific">viral metagenome</name>
    <dbReference type="NCBI Taxonomy" id="1070528"/>
    <lineage>
        <taxon>unclassified sequences</taxon>
        <taxon>metagenomes</taxon>
        <taxon>organismal metagenomes</taxon>
    </lineage>
</organism>
<keyword evidence="1" id="KW-0443">Lipid metabolism</keyword>
<proteinExistence type="predicted"/>
<dbReference type="InterPro" id="IPR016035">
    <property type="entry name" value="Acyl_Trfase/lysoPLipase"/>
</dbReference>
<dbReference type="GO" id="GO:0004806">
    <property type="term" value="F:triacylglycerol lipase activity"/>
    <property type="evidence" value="ECO:0007669"/>
    <property type="project" value="TreeGrafter"/>
</dbReference>
<feature type="domain" description="PNPLA" evidence="2">
    <location>
        <begin position="69"/>
        <end position="217"/>
    </location>
</feature>
<dbReference type="AlphaFoldDB" id="A0A6C0CW31"/>
<dbReference type="GO" id="GO:0055088">
    <property type="term" value="P:lipid homeostasis"/>
    <property type="evidence" value="ECO:0007669"/>
    <property type="project" value="TreeGrafter"/>
</dbReference>
<sequence length="293" mass="34205">MLYIYFIIFSIISMFPMKKIPSPSKMLKIKNKCLNMINSNEDPFLIQNKNSLYLKNQTDFFKDKKLILLSPGGFKGFYLMGISAFIKENYVLDGYIFSGASAGAWNALLMTYKHNVSEIVNVLVNDECAKIKDAYSLEKYLKKQIIFNYKTEDFELEKLFIGLTIINNYRIKTQIYSDFENLEDAIDCCIGSSHIPYVTGNLINTYHNTYTFDGGFSKYPYLKTSPPVLHITPSMWKNINNETITARQNERLNISDYTTLFSRGKYNFKLLYEEGYNDAKLNRWYLDNIFQKK</sequence>
<dbReference type="Gene3D" id="3.40.1090.10">
    <property type="entry name" value="Cytosolic phospholipase A2 catalytic domain"/>
    <property type="match status" value="1"/>
</dbReference>
<name>A0A6C0CW31_9ZZZZ</name>
<dbReference type="InterPro" id="IPR002641">
    <property type="entry name" value="PNPLA_dom"/>
</dbReference>
<protein>
    <recommendedName>
        <fullName evidence="2">PNPLA domain-containing protein</fullName>
    </recommendedName>
</protein>
<dbReference type="GO" id="GO:0019433">
    <property type="term" value="P:triglyceride catabolic process"/>
    <property type="evidence" value="ECO:0007669"/>
    <property type="project" value="TreeGrafter"/>
</dbReference>
<dbReference type="InterPro" id="IPR033562">
    <property type="entry name" value="PLPL"/>
</dbReference>
<evidence type="ECO:0000313" key="3">
    <source>
        <dbReference type="EMBL" id="QHT08551.1"/>
    </source>
</evidence>
<dbReference type="GO" id="GO:0005737">
    <property type="term" value="C:cytoplasm"/>
    <property type="evidence" value="ECO:0007669"/>
    <property type="project" value="TreeGrafter"/>
</dbReference>
<accession>A0A6C0CW31</accession>
<reference evidence="3" key="1">
    <citation type="journal article" date="2020" name="Nature">
        <title>Giant virus diversity and host interactions through global metagenomics.</title>
        <authorList>
            <person name="Schulz F."/>
            <person name="Roux S."/>
            <person name="Paez-Espino D."/>
            <person name="Jungbluth S."/>
            <person name="Walsh D.A."/>
            <person name="Denef V.J."/>
            <person name="McMahon K.D."/>
            <person name="Konstantinidis K.T."/>
            <person name="Eloe-Fadrosh E.A."/>
            <person name="Kyrpides N.C."/>
            <person name="Woyke T."/>
        </authorList>
    </citation>
    <scope>NUCLEOTIDE SEQUENCE</scope>
    <source>
        <strain evidence="3">GVMAG-M-3300022752-66</strain>
    </source>
</reference>